<dbReference type="SUPFAM" id="SSF54236">
    <property type="entry name" value="Ubiquitin-like"/>
    <property type="match status" value="1"/>
</dbReference>
<protein>
    <recommendedName>
        <fullName evidence="3">Ubiquitin-like domain-containing protein</fullName>
    </recommendedName>
</protein>
<name>A0A242K0F1_9ENTE</name>
<keyword evidence="2" id="KW-1185">Reference proteome</keyword>
<reference evidence="1 2" key="1">
    <citation type="submission" date="2017-05" db="EMBL/GenBank/DDBJ databases">
        <title>The Genome Sequence of Enterococcus sp. 10A9_DIV0425.</title>
        <authorList>
            <consortium name="The Broad Institute Genomics Platform"/>
            <consortium name="The Broad Institute Genomic Center for Infectious Diseases"/>
            <person name="Earl A."/>
            <person name="Manson A."/>
            <person name="Schwartman J."/>
            <person name="Gilmore M."/>
            <person name="Abouelleil A."/>
            <person name="Cao P."/>
            <person name="Chapman S."/>
            <person name="Cusick C."/>
            <person name="Shea T."/>
            <person name="Young S."/>
            <person name="Neafsey D."/>
            <person name="Nusbaum C."/>
            <person name="Birren B."/>
        </authorList>
    </citation>
    <scope>NUCLEOTIDE SEQUENCE [LARGE SCALE GENOMIC DNA]</scope>
    <source>
        <strain evidence="1 2">10A9_DIV0425</strain>
    </source>
</reference>
<gene>
    <name evidence="1" type="ORF">A5844_001273</name>
</gene>
<comment type="caution">
    <text evidence="1">The sequence shown here is derived from an EMBL/GenBank/DDBJ whole genome shotgun (WGS) entry which is preliminary data.</text>
</comment>
<proteinExistence type="predicted"/>
<dbReference type="AlphaFoldDB" id="A0A242K0F1"/>
<dbReference type="Gene3D" id="3.10.20.90">
    <property type="entry name" value="Phosphatidylinositol 3-kinase Catalytic Subunit, Chain A, domain 1"/>
    <property type="match status" value="1"/>
</dbReference>
<sequence>MKNTMFVSLELHISDQVFDLKAPNQISIIRFKELLVETFTLLSVELLSDFELVVLNKPIHIEEDHLLSDYSLGDGDQVLIKEITNKESDPVWLN</sequence>
<dbReference type="RefSeq" id="WP_086284380.1">
    <property type="nucleotide sequence ID" value="NZ_NGMO01000002.1"/>
</dbReference>
<evidence type="ECO:0008006" key="3">
    <source>
        <dbReference type="Google" id="ProtNLM"/>
    </source>
</evidence>
<dbReference type="InterPro" id="IPR029071">
    <property type="entry name" value="Ubiquitin-like_domsf"/>
</dbReference>
<evidence type="ECO:0000313" key="2">
    <source>
        <dbReference type="Proteomes" id="UP000194933"/>
    </source>
</evidence>
<dbReference type="STRING" id="1987383.A5844_001273"/>
<evidence type="ECO:0000313" key="1">
    <source>
        <dbReference type="EMBL" id="OTP11139.1"/>
    </source>
</evidence>
<dbReference type="EMBL" id="NGMO01000002">
    <property type="protein sequence ID" value="OTP11139.1"/>
    <property type="molecule type" value="Genomic_DNA"/>
</dbReference>
<organism evidence="1 2">
    <name type="scientific">Candidatus Enterococcus wittei</name>
    <dbReference type="NCBI Taxonomy" id="1987383"/>
    <lineage>
        <taxon>Bacteria</taxon>
        <taxon>Bacillati</taxon>
        <taxon>Bacillota</taxon>
        <taxon>Bacilli</taxon>
        <taxon>Lactobacillales</taxon>
        <taxon>Enterococcaceae</taxon>
        <taxon>Enterococcus</taxon>
    </lineage>
</organism>
<dbReference type="Proteomes" id="UP000194933">
    <property type="component" value="Unassembled WGS sequence"/>
</dbReference>
<accession>A0A242K0F1</accession>